<feature type="transmembrane region" description="Helical" evidence="1">
    <location>
        <begin position="174"/>
        <end position="193"/>
    </location>
</feature>
<dbReference type="Proteomes" id="UP000321523">
    <property type="component" value="Unassembled WGS sequence"/>
</dbReference>
<accession>A0A512DV44</accession>
<keyword evidence="1" id="KW-1133">Transmembrane helix</keyword>
<sequence>MSEWWTYSLSDFLLFSPRTYYRLFELYNAALWPAHLLAAVAGLAILACMLRGGRGWRAACVLLGACWLWVGWVFLLDRYATINWAAAWFAGLFVVQAILLVLTGAAAGSSGEMSRSRGAAAITLLVFALAVYPSIGIAVGRPWTQAEVFAMAPDPTALGTLGFALLAPTAGRRWLLLAIPLLWCAISGATLWTMEAPEAPVLPAAGLVALIVAASRRQGAA</sequence>
<comment type="caution">
    <text evidence="2">The sequence shown here is derived from an EMBL/GenBank/DDBJ whole genome shotgun (WGS) entry which is preliminary data.</text>
</comment>
<organism evidence="2 3">
    <name type="scientific">Skermanella aerolata</name>
    <dbReference type="NCBI Taxonomy" id="393310"/>
    <lineage>
        <taxon>Bacteria</taxon>
        <taxon>Pseudomonadati</taxon>
        <taxon>Pseudomonadota</taxon>
        <taxon>Alphaproteobacteria</taxon>
        <taxon>Rhodospirillales</taxon>
        <taxon>Azospirillaceae</taxon>
        <taxon>Skermanella</taxon>
    </lineage>
</organism>
<dbReference type="OrthoDB" id="581693at2"/>
<feature type="transmembrane region" description="Helical" evidence="1">
    <location>
        <begin position="119"/>
        <end position="140"/>
    </location>
</feature>
<name>A0A512DV44_9PROT</name>
<dbReference type="InterPro" id="IPR045708">
    <property type="entry name" value="DUF6064"/>
</dbReference>
<evidence type="ECO:0008006" key="4">
    <source>
        <dbReference type="Google" id="ProtNLM"/>
    </source>
</evidence>
<dbReference type="Pfam" id="PF19540">
    <property type="entry name" value="DUF6064"/>
    <property type="match status" value="1"/>
</dbReference>
<proteinExistence type="predicted"/>
<reference evidence="2 3" key="1">
    <citation type="submission" date="2019-07" db="EMBL/GenBank/DDBJ databases">
        <title>Whole genome shotgun sequence of Skermanella aerolata NBRC 106429.</title>
        <authorList>
            <person name="Hosoyama A."/>
            <person name="Uohara A."/>
            <person name="Ohji S."/>
            <person name="Ichikawa N."/>
        </authorList>
    </citation>
    <scope>NUCLEOTIDE SEQUENCE [LARGE SCALE GENOMIC DNA]</scope>
    <source>
        <strain evidence="2 3">NBRC 106429</strain>
    </source>
</reference>
<evidence type="ECO:0000256" key="1">
    <source>
        <dbReference type="SAM" id="Phobius"/>
    </source>
</evidence>
<keyword evidence="3" id="KW-1185">Reference proteome</keyword>
<gene>
    <name evidence="2" type="ORF">SAE02_44800</name>
</gene>
<feature type="transmembrane region" description="Helical" evidence="1">
    <location>
        <begin position="56"/>
        <end position="75"/>
    </location>
</feature>
<feature type="transmembrane region" description="Helical" evidence="1">
    <location>
        <begin position="30"/>
        <end position="49"/>
    </location>
</feature>
<dbReference type="RefSeq" id="WP_044429837.1">
    <property type="nucleotide sequence ID" value="NZ_BJYZ01000021.1"/>
</dbReference>
<feature type="transmembrane region" description="Helical" evidence="1">
    <location>
        <begin position="146"/>
        <end position="167"/>
    </location>
</feature>
<dbReference type="EMBL" id="BJYZ01000021">
    <property type="protein sequence ID" value="GEO40332.1"/>
    <property type="molecule type" value="Genomic_DNA"/>
</dbReference>
<evidence type="ECO:0000313" key="2">
    <source>
        <dbReference type="EMBL" id="GEO40332.1"/>
    </source>
</evidence>
<evidence type="ECO:0000313" key="3">
    <source>
        <dbReference type="Proteomes" id="UP000321523"/>
    </source>
</evidence>
<keyword evidence="1" id="KW-0812">Transmembrane</keyword>
<feature type="transmembrane region" description="Helical" evidence="1">
    <location>
        <begin position="87"/>
        <end position="107"/>
    </location>
</feature>
<keyword evidence="1" id="KW-0472">Membrane</keyword>
<protein>
    <recommendedName>
        <fullName evidence="4">MFS transporter permease</fullName>
    </recommendedName>
</protein>
<dbReference type="AlphaFoldDB" id="A0A512DV44"/>